<proteinExistence type="predicted"/>
<name>A0A1X7TQJ3_AMPQE</name>
<reference evidence="1" key="1">
    <citation type="submission" date="2017-05" db="UniProtKB">
        <authorList>
            <consortium name="EnsemblMetazoa"/>
        </authorList>
    </citation>
    <scope>IDENTIFICATION</scope>
</reference>
<protein>
    <submittedName>
        <fullName evidence="1">Uncharacterized protein</fullName>
    </submittedName>
</protein>
<accession>A0A1X7TQJ3</accession>
<dbReference type="InParanoid" id="A0A1X7TQJ3"/>
<sequence>MNFNFRITILFQN</sequence>
<organism evidence="1">
    <name type="scientific">Amphimedon queenslandica</name>
    <name type="common">Sponge</name>
    <dbReference type="NCBI Taxonomy" id="400682"/>
    <lineage>
        <taxon>Eukaryota</taxon>
        <taxon>Metazoa</taxon>
        <taxon>Porifera</taxon>
        <taxon>Demospongiae</taxon>
        <taxon>Heteroscleromorpha</taxon>
        <taxon>Haplosclerida</taxon>
        <taxon>Niphatidae</taxon>
        <taxon>Amphimedon</taxon>
    </lineage>
</organism>
<evidence type="ECO:0000313" key="1">
    <source>
        <dbReference type="EnsemblMetazoa" id="Aqu2.1.17364_001"/>
    </source>
</evidence>
<dbReference type="EnsemblMetazoa" id="Aqu2.1.17364_001">
    <property type="protein sequence ID" value="Aqu2.1.17364_001"/>
    <property type="gene ID" value="Aqu2.1.17364"/>
</dbReference>